<proteinExistence type="predicted"/>
<accession>A0A7W0C8Z5</accession>
<dbReference type="InterPro" id="IPR036748">
    <property type="entry name" value="MTH938-like_sf"/>
</dbReference>
<dbReference type="Pfam" id="PF04430">
    <property type="entry name" value="DUF498"/>
    <property type="match status" value="1"/>
</dbReference>
<dbReference type="SUPFAM" id="SSF64076">
    <property type="entry name" value="MTH938-like"/>
    <property type="match status" value="1"/>
</dbReference>
<dbReference type="GO" id="GO:0005737">
    <property type="term" value="C:cytoplasm"/>
    <property type="evidence" value="ECO:0007669"/>
    <property type="project" value="TreeGrafter"/>
</dbReference>
<dbReference type="Proteomes" id="UP000525298">
    <property type="component" value="Unassembled WGS sequence"/>
</dbReference>
<evidence type="ECO:0000313" key="1">
    <source>
        <dbReference type="EMBL" id="MBA2881356.1"/>
    </source>
</evidence>
<organism evidence="1 2">
    <name type="scientific">Desulfosalsimonas propionicica</name>
    <dbReference type="NCBI Taxonomy" id="332175"/>
    <lineage>
        <taxon>Bacteria</taxon>
        <taxon>Pseudomonadati</taxon>
        <taxon>Thermodesulfobacteriota</taxon>
        <taxon>Desulfobacteria</taxon>
        <taxon>Desulfobacterales</taxon>
        <taxon>Desulfosalsimonadaceae</taxon>
        <taxon>Desulfosalsimonas</taxon>
    </lineage>
</organism>
<dbReference type="RefSeq" id="WP_181551027.1">
    <property type="nucleotide sequence ID" value="NZ_JACDUS010000004.1"/>
</dbReference>
<comment type="caution">
    <text evidence="1">The sequence shown here is derived from an EMBL/GenBank/DDBJ whole genome shotgun (WGS) entry which is preliminary data.</text>
</comment>
<dbReference type="EMBL" id="JACDUS010000004">
    <property type="protein sequence ID" value="MBA2881356.1"/>
    <property type="molecule type" value="Genomic_DNA"/>
</dbReference>
<gene>
    <name evidence="1" type="ORF">HNR65_001683</name>
</gene>
<reference evidence="1 2" key="1">
    <citation type="submission" date="2020-07" db="EMBL/GenBank/DDBJ databases">
        <title>Genomic Encyclopedia of Type Strains, Phase IV (KMG-IV): sequencing the most valuable type-strain genomes for metagenomic binning, comparative biology and taxonomic classification.</title>
        <authorList>
            <person name="Goeker M."/>
        </authorList>
    </citation>
    <scope>NUCLEOTIDE SEQUENCE [LARGE SCALE GENOMIC DNA]</scope>
    <source>
        <strain evidence="1 2">DSM 17721</strain>
    </source>
</reference>
<evidence type="ECO:0000313" key="2">
    <source>
        <dbReference type="Proteomes" id="UP000525298"/>
    </source>
</evidence>
<dbReference type="PANTHER" id="PTHR15811">
    <property type="entry name" value="MTH938 DOMAIN-CONTAINING PROTEIN"/>
    <property type="match status" value="1"/>
</dbReference>
<dbReference type="PANTHER" id="PTHR15811:SF5">
    <property type="entry name" value="MTH938 DOMAIN-CONTAINING PROTEIN"/>
    <property type="match status" value="1"/>
</dbReference>
<dbReference type="AlphaFoldDB" id="A0A7W0C8Z5"/>
<keyword evidence="2" id="KW-1185">Reference proteome</keyword>
<sequence length="118" mass="12737">MTYPRIDHCAFGQMTINGKTFSSDLIIDTNGNVRDNWRRRQGHNLVPEDLGAIIDGTPEKLIIGTGVSGRMSVAESVREECRALGISIEAYPTAEAAQKFNEAAETGALVAAGFHLTC</sequence>
<protein>
    <submittedName>
        <fullName evidence="1">Uncharacterized protein</fullName>
    </submittedName>
</protein>
<dbReference type="InterPro" id="IPR007523">
    <property type="entry name" value="NDUFAF3/AAMDC"/>
</dbReference>
<name>A0A7W0C8Z5_9BACT</name>
<dbReference type="Gene3D" id="3.40.1230.10">
    <property type="entry name" value="MTH938-like"/>
    <property type="match status" value="1"/>
</dbReference>